<dbReference type="NCBIfam" id="TIGR00238">
    <property type="entry name" value="KamA family radical SAM protein"/>
    <property type="match status" value="1"/>
</dbReference>
<evidence type="ECO:0000256" key="5">
    <source>
        <dbReference type="ARBA" id="ARBA00022691"/>
    </source>
</evidence>
<evidence type="ECO:0000256" key="12">
    <source>
        <dbReference type="SAM" id="MobiDB-lite"/>
    </source>
</evidence>
<evidence type="ECO:0000256" key="3">
    <source>
        <dbReference type="ARBA" id="ARBA00008703"/>
    </source>
</evidence>
<dbReference type="SFLD" id="SFLDG01070">
    <property type="entry name" value="PLP-dependent"/>
    <property type="match status" value="1"/>
</dbReference>
<dbReference type="InterPro" id="IPR003739">
    <property type="entry name" value="Lys_aminomutase/Glu_NH3_mut"/>
</dbReference>
<dbReference type="Pfam" id="PF04055">
    <property type="entry name" value="Radical_SAM"/>
    <property type="match status" value="1"/>
</dbReference>
<dbReference type="PROSITE" id="PS51918">
    <property type="entry name" value="RADICAL_SAM"/>
    <property type="match status" value="1"/>
</dbReference>
<evidence type="ECO:0000256" key="8">
    <source>
        <dbReference type="ARBA" id="ARBA00023004"/>
    </source>
</evidence>
<evidence type="ECO:0000256" key="9">
    <source>
        <dbReference type="ARBA" id="ARBA00023014"/>
    </source>
</evidence>
<dbReference type="InterPro" id="IPR013785">
    <property type="entry name" value="Aldolase_TIM"/>
</dbReference>
<keyword evidence="5" id="KW-0949">S-adenosyl-L-methionine</keyword>
<feature type="region of interest" description="Disordered" evidence="12">
    <location>
        <begin position="210"/>
        <end position="237"/>
    </location>
</feature>
<dbReference type="GO" id="GO:0046872">
    <property type="term" value="F:metal ion binding"/>
    <property type="evidence" value="ECO:0007669"/>
    <property type="project" value="UniProtKB-KW"/>
</dbReference>
<proteinExistence type="inferred from homology"/>
<protein>
    <submittedName>
        <fullName evidence="14">Lysine-2,3-aminomutase-related protein</fullName>
        <ecNumber evidence="14">5.4.3.-</ecNumber>
    </submittedName>
</protein>
<dbReference type="InterPro" id="IPR022447">
    <property type="entry name" value="Lys_aminomutase-rel"/>
</dbReference>
<evidence type="ECO:0000313" key="14">
    <source>
        <dbReference type="EMBL" id="EFH10212.1"/>
    </source>
</evidence>
<dbReference type="GO" id="GO:0051539">
    <property type="term" value="F:4 iron, 4 sulfur cluster binding"/>
    <property type="evidence" value="ECO:0007669"/>
    <property type="project" value="UniProtKB-KW"/>
</dbReference>
<comment type="cofactor">
    <cofactor evidence="1 11">
        <name>pyridoxal 5'-phosphate</name>
        <dbReference type="ChEBI" id="CHEBI:597326"/>
    </cofactor>
</comment>
<dbReference type="PANTHER" id="PTHR30538">
    <property type="entry name" value="LYSINE 2,3-AMINOMUTASE-RELATED"/>
    <property type="match status" value="1"/>
</dbReference>
<evidence type="ECO:0000256" key="10">
    <source>
        <dbReference type="ARBA" id="ARBA00023235"/>
    </source>
</evidence>
<evidence type="ECO:0000256" key="11">
    <source>
        <dbReference type="PIRSR" id="PIRSR603739-50"/>
    </source>
</evidence>
<name>D5RR64_9PROT</name>
<dbReference type="GO" id="GO:0016853">
    <property type="term" value="F:isomerase activity"/>
    <property type="evidence" value="ECO:0007669"/>
    <property type="project" value="UniProtKB-KW"/>
</dbReference>
<evidence type="ECO:0000259" key="13">
    <source>
        <dbReference type="PROSITE" id="PS51918"/>
    </source>
</evidence>
<keyword evidence="4" id="KW-0004">4Fe-4S</keyword>
<dbReference type="InterPro" id="IPR007197">
    <property type="entry name" value="rSAM"/>
</dbReference>
<dbReference type="CDD" id="cd01335">
    <property type="entry name" value="Radical_SAM"/>
    <property type="match status" value="1"/>
</dbReference>
<reference evidence="14 15" key="1">
    <citation type="submission" date="2010-04" db="EMBL/GenBank/DDBJ databases">
        <authorList>
            <person name="Qin X."/>
            <person name="Bachman B."/>
            <person name="Battles P."/>
            <person name="Bell A."/>
            <person name="Bess C."/>
            <person name="Bickham C."/>
            <person name="Chaboub L."/>
            <person name="Chen D."/>
            <person name="Coyle M."/>
            <person name="Deiros D.R."/>
            <person name="Dinh H."/>
            <person name="Forbes L."/>
            <person name="Fowler G."/>
            <person name="Francisco L."/>
            <person name="Fu Q."/>
            <person name="Gubbala S."/>
            <person name="Hale W."/>
            <person name="Han Y."/>
            <person name="Hemphill L."/>
            <person name="Highlander S.K."/>
            <person name="Hirani K."/>
            <person name="Hogues M."/>
            <person name="Jackson L."/>
            <person name="Jakkamsetti A."/>
            <person name="Javaid M."/>
            <person name="Jiang H."/>
            <person name="Korchina V."/>
            <person name="Kovar C."/>
            <person name="Lara F."/>
            <person name="Lee S."/>
            <person name="Mata R."/>
            <person name="Mathew T."/>
            <person name="Moen C."/>
            <person name="Morales K."/>
            <person name="Munidasa M."/>
            <person name="Nazareth L."/>
            <person name="Ngo R."/>
            <person name="Nguyen L."/>
            <person name="Okwuonu G."/>
            <person name="Ongeri F."/>
            <person name="Patil S."/>
            <person name="Petrosino J."/>
            <person name="Pham C."/>
            <person name="Pham P."/>
            <person name="Pu L.-L."/>
            <person name="Puazo M."/>
            <person name="Raj R."/>
            <person name="Reid J."/>
            <person name="Rouhana J."/>
            <person name="Saada N."/>
            <person name="Shang Y."/>
            <person name="Simmons D."/>
            <person name="Thornton R."/>
            <person name="Warren J."/>
            <person name="Weissenberger G."/>
            <person name="Zhang J."/>
            <person name="Zhang L."/>
            <person name="Zhou C."/>
            <person name="Zhu D."/>
            <person name="Muzny D."/>
            <person name="Worley K."/>
            <person name="Gibbs R."/>
        </authorList>
    </citation>
    <scope>NUCLEOTIDE SEQUENCE [LARGE SCALE GENOMIC DNA]</scope>
    <source>
        <strain evidence="14 15">ATCC 49957</strain>
    </source>
</reference>
<dbReference type="InterPro" id="IPR058240">
    <property type="entry name" value="rSAM_sf"/>
</dbReference>
<dbReference type="AlphaFoldDB" id="D5RR64"/>
<dbReference type="NCBIfam" id="TIGR03822">
    <property type="entry name" value="AblA_like_2"/>
    <property type="match status" value="1"/>
</dbReference>
<comment type="caution">
    <text evidence="14">The sequence shown here is derived from an EMBL/GenBank/DDBJ whole genome shotgun (WGS) entry which is preliminary data.</text>
</comment>
<dbReference type="Gene3D" id="3.20.20.70">
    <property type="entry name" value="Aldolase class I"/>
    <property type="match status" value="1"/>
</dbReference>
<feature type="modified residue" description="N6-(pyridoxal phosphate)lysine" evidence="11">
    <location>
        <position position="653"/>
    </location>
</feature>
<sequence>MAQRRQEILVHRPALAIEPLALGDILGEARGLLGGVGQLVEGIGQLDPGDEQLEAQRRARIGRVAPRQRRLGRRPMGEEGRPIPPELRLHPLQQQSEKKILPVLAVARGEAGGAGGGVQRGRVALGGQDVEAAAEPEEGVGDGQAFEGPGQVGLHPVPGHARRQQGAQIGLGLGHQRVQVGAGAVPFQHGEFGGVARADLAIAPDAGQLEDRPRAAGQQPLDRQLGRGAQPEREAALPQHRAELATEGGQMHLHARRRHQAGRLHLGIAALREEAAGLGHQPGAGAQMRQARRQPGGVPRRQGGLAWGIGAMRGRIGHCGAGLSGRKRATMPDGTPRLKPRTLRDAAALVEAGLAPASAQPALEALQQVYAIALTPAVQALIDRADPADPIARQYVPDPAELVTLPRERSDPTSDAPFTPVKGVVHRYPDRALLKPLLACPVYCRFCFRREVVGPDGGLLSEPELEAALDWFARTPQVREAILTGGDPLMLSPRRLAHILARLSSIPHLDIIRLHTRVPVAAPERVTAALADTLAATDKALFLCVHANHAREFSAGARTALTRLRRAGVALLGQSVLLRGVNDSADALAALFRAMLAAQVKPYYLHQLDRAPGTARFEVPIEQGRAILRALRGTLTGLAWPAYVLDLPGGAGKAPLGPDFARAEGADWLVEGPLDGVAQRHPG</sequence>
<dbReference type="Proteomes" id="UP000005324">
    <property type="component" value="Unassembled WGS sequence"/>
</dbReference>
<gene>
    <name evidence="14" type="ORF">HMPREF0731_3576</name>
</gene>
<evidence type="ECO:0000256" key="7">
    <source>
        <dbReference type="ARBA" id="ARBA00022898"/>
    </source>
</evidence>
<dbReference type="SFLD" id="SFLDS00029">
    <property type="entry name" value="Radical_SAM"/>
    <property type="match status" value="1"/>
</dbReference>
<keyword evidence="15" id="KW-1185">Reference proteome</keyword>
<evidence type="ECO:0000313" key="15">
    <source>
        <dbReference type="Proteomes" id="UP000005324"/>
    </source>
</evidence>
<accession>D5RR64</accession>
<keyword evidence="8" id="KW-0408">Iron</keyword>
<keyword evidence="10 14" id="KW-0413">Isomerase</keyword>
<keyword evidence="6" id="KW-0479">Metal-binding</keyword>
<organism evidence="14 15">
    <name type="scientific">Pseudoroseomonas cervicalis ATCC 49957</name>
    <dbReference type="NCBI Taxonomy" id="525371"/>
    <lineage>
        <taxon>Bacteria</taxon>
        <taxon>Pseudomonadati</taxon>
        <taxon>Pseudomonadota</taxon>
        <taxon>Alphaproteobacteria</taxon>
        <taxon>Acetobacterales</taxon>
        <taxon>Roseomonadaceae</taxon>
        <taxon>Roseomonas</taxon>
    </lineage>
</organism>
<dbReference type="EMBL" id="ADVL01000688">
    <property type="protein sequence ID" value="EFH10212.1"/>
    <property type="molecule type" value="Genomic_DNA"/>
</dbReference>
<dbReference type="SUPFAM" id="SSF102114">
    <property type="entry name" value="Radical SAM enzymes"/>
    <property type="match status" value="1"/>
</dbReference>
<evidence type="ECO:0000256" key="2">
    <source>
        <dbReference type="ARBA" id="ARBA00001966"/>
    </source>
</evidence>
<keyword evidence="9" id="KW-0411">Iron-sulfur</keyword>
<dbReference type="PANTHER" id="PTHR30538:SF1">
    <property type="entry name" value="L-LYSINE 2,3-AMINOMUTASE"/>
    <property type="match status" value="1"/>
</dbReference>
<dbReference type="EC" id="5.4.3.-" evidence="14"/>
<keyword evidence="7 11" id="KW-0663">Pyridoxal phosphate</keyword>
<dbReference type="HOGENOM" id="CLU_402709_0_0_5"/>
<evidence type="ECO:0000256" key="1">
    <source>
        <dbReference type="ARBA" id="ARBA00001933"/>
    </source>
</evidence>
<comment type="cofactor">
    <cofactor evidence="2">
        <name>[4Fe-4S] cluster</name>
        <dbReference type="ChEBI" id="CHEBI:49883"/>
    </cofactor>
</comment>
<feature type="domain" description="Radical SAM core" evidence="13">
    <location>
        <begin position="426"/>
        <end position="642"/>
    </location>
</feature>
<evidence type="ECO:0000256" key="6">
    <source>
        <dbReference type="ARBA" id="ARBA00022723"/>
    </source>
</evidence>
<comment type="similarity">
    <text evidence="3">Belongs to the radical SAM superfamily. KamA family.</text>
</comment>
<evidence type="ECO:0000256" key="4">
    <source>
        <dbReference type="ARBA" id="ARBA00022485"/>
    </source>
</evidence>